<dbReference type="Proteomes" id="UP001347796">
    <property type="component" value="Unassembled WGS sequence"/>
</dbReference>
<accession>A0AAN8PX27</accession>
<protein>
    <submittedName>
        <fullName evidence="2">Uncharacterized protein</fullName>
    </submittedName>
</protein>
<organism evidence="2 3">
    <name type="scientific">Patella caerulea</name>
    <name type="common">Rayed Mediterranean limpet</name>
    <dbReference type="NCBI Taxonomy" id="87958"/>
    <lineage>
        <taxon>Eukaryota</taxon>
        <taxon>Metazoa</taxon>
        <taxon>Spiralia</taxon>
        <taxon>Lophotrochozoa</taxon>
        <taxon>Mollusca</taxon>
        <taxon>Gastropoda</taxon>
        <taxon>Patellogastropoda</taxon>
        <taxon>Patelloidea</taxon>
        <taxon>Patellidae</taxon>
        <taxon>Patella</taxon>
    </lineage>
</organism>
<keyword evidence="3" id="KW-1185">Reference proteome</keyword>
<evidence type="ECO:0000313" key="2">
    <source>
        <dbReference type="EMBL" id="KAK6186943.1"/>
    </source>
</evidence>
<name>A0AAN8PX27_PATCE</name>
<keyword evidence="1" id="KW-0732">Signal</keyword>
<gene>
    <name evidence="2" type="ORF">SNE40_006199</name>
</gene>
<dbReference type="EMBL" id="JAZGQO010000005">
    <property type="protein sequence ID" value="KAK6186943.1"/>
    <property type="molecule type" value="Genomic_DNA"/>
</dbReference>
<feature type="chain" id="PRO_5042998333" evidence="1">
    <location>
        <begin position="17"/>
        <end position="227"/>
    </location>
</feature>
<feature type="signal peptide" evidence="1">
    <location>
        <begin position="1"/>
        <end position="16"/>
    </location>
</feature>
<sequence>MLRIILITILVALTNAQVKKVVDPADLQIPLRPICKIETVALADALKVNSGDIEKSAPLTDEKATELLASDETAKAPASLRTKRAASVAASARAELKGATGNILALPARLAYKPCPKYPAANSYYPQDVCPHRKELLTSFYSSGWCRVIFPYWQRKYQTRCLCNECLTGCKPTNGRRNLCRPTKSTRHSVWAFCRVRSGWWWTWQIKKVTISLADGDCDCKSYRSRC</sequence>
<reference evidence="2 3" key="1">
    <citation type="submission" date="2024-01" db="EMBL/GenBank/DDBJ databases">
        <title>The genome of the rayed Mediterranean limpet Patella caerulea (Linnaeus, 1758).</title>
        <authorList>
            <person name="Anh-Thu Weber A."/>
            <person name="Halstead-Nussloch G."/>
        </authorList>
    </citation>
    <scope>NUCLEOTIDE SEQUENCE [LARGE SCALE GENOMIC DNA]</scope>
    <source>
        <strain evidence="2">AATW-2023a</strain>
        <tissue evidence="2">Whole specimen</tissue>
    </source>
</reference>
<evidence type="ECO:0000313" key="3">
    <source>
        <dbReference type="Proteomes" id="UP001347796"/>
    </source>
</evidence>
<evidence type="ECO:0000256" key="1">
    <source>
        <dbReference type="SAM" id="SignalP"/>
    </source>
</evidence>
<proteinExistence type="predicted"/>
<dbReference type="AlphaFoldDB" id="A0AAN8PX27"/>
<comment type="caution">
    <text evidence="2">The sequence shown here is derived from an EMBL/GenBank/DDBJ whole genome shotgun (WGS) entry which is preliminary data.</text>
</comment>